<keyword evidence="4" id="KW-1185">Reference proteome</keyword>
<keyword evidence="2" id="KW-1133">Transmembrane helix</keyword>
<dbReference type="AlphaFoldDB" id="A0A5C6BXS3"/>
<dbReference type="Proteomes" id="UP000319908">
    <property type="component" value="Unassembled WGS sequence"/>
</dbReference>
<name>A0A5C6BXS3_9BACT</name>
<accession>A0A5C6BXS3</accession>
<evidence type="ECO:0000313" key="3">
    <source>
        <dbReference type="EMBL" id="TWU16046.1"/>
    </source>
</evidence>
<comment type="caution">
    <text evidence="3">The sequence shown here is derived from an EMBL/GenBank/DDBJ whole genome shotgun (WGS) entry which is preliminary data.</text>
</comment>
<keyword evidence="2" id="KW-0472">Membrane</keyword>
<keyword evidence="2" id="KW-0812">Transmembrane</keyword>
<evidence type="ECO:0000256" key="2">
    <source>
        <dbReference type="SAM" id="Phobius"/>
    </source>
</evidence>
<evidence type="ECO:0000313" key="4">
    <source>
        <dbReference type="Proteomes" id="UP000319908"/>
    </source>
</evidence>
<gene>
    <name evidence="3" type="ORF">Poly21_32510</name>
</gene>
<dbReference type="RefSeq" id="WP_302119019.1">
    <property type="nucleotide sequence ID" value="NZ_SJPU01000002.1"/>
</dbReference>
<feature type="compositionally biased region" description="Polar residues" evidence="1">
    <location>
        <begin position="9"/>
        <end position="19"/>
    </location>
</feature>
<protein>
    <submittedName>
        <fullName evidence="3">Uncharacterized protein</fullName>
    </submittedName>
</protein>
<reference evidence="3 4" key="1">
    <citation type="journal article" date="2020" name="Antonie Van Leeuwenhoek">
        <title>Rhodopirellula heiligendammensis sp. nov., Rhodopirellula pilleata sp. nov., and Rhodopirellula solitaria sp. nov. isolated from natural or artificial marine surfaces in Northern Germany and California, USA, and emended description of the genus Rhodopirellula.</title>
        <authorList>
            <person name="Kallscheuer N."/>
            <person name="Wiegand S."/>
            <person name="Jogler M."/>
            <person name="Boedeker C."/>
            <person name="Peeters S.H."/>
            <person name="Rast P."/>
            <person name="Heuer A."/>
            <person name="Jetten M.S.M."/>
            <person name="Rohde M."/>
            <person name="Jogler C."/>
        </authorList>
    </citation>
    <scope>NUCLEOTIDE SEQUENCE [LARGE SCALE GENOMIC DNA]</scope>
    <source>
        <strain evidence="3 4">Poly21</strain>
    </source>
</reference>
<feature type="region of interest" description="Disordered" evidence="1">
    <location>
        <begin position="1"/>
        <end position="38"/>
    </location>
</feature>
<dbReference type="EMBL" id="SJPU01000002">
    <property type="protein sequence ID" value="TWU16046.1"/>
    <property type="molecule type" value="Genomic_DNA"/>
</dbReference>
<feature type="transmembrane region" description="Helical" evidence="2">
    <location>
        <begin position="48"/>
        <end position="72"/>
    </location>
</feature>
<proteinExistence type="predicted"/>
<evidence type="ECO:0000256" key="1">
    <source>
        <dbReference type="SAM" id="MobiDB-lite"/>
    </source>
</evidence>
<organism evidence="3 4">
    <name type="scientific">Allorhodopirellula heiligendammensis</name>
    <dbReference type="NCBI Taxonomy" id="2714739"/>
    <lineage>
        <taxon>Bacteria</taxon>
        <taxon>Pseudomonadati</taxon>
        <taxon>Planctomycetota</taxon>
        <taxon>Planctomycetia</taxon>
        <taxon>Pirellulales</taxon>
        <taxon>Pirellulaceae</taxon>
        <taxon>Allorhodopirellula</taxon>
    </lineage>
</organism>
<sequence length="253" mass="27693">MNQPHDTDDVANTSQSPDSETLAVDANDGADVNGGNAPTDEGPGCLPAIVAGTLLLGIAAAVICGVTTWILFQKRSEIAVRTLQGFVPMIEQSLLEPHDKAKVIEQFEGLIKEIGAPDYPPTQAAAIMQRVVRLPITHWGELDAIEMYIQENFEDPDKQQAITELSRVRSAIQTNQATVFDIIDVVEPVVIVDEKTGTRTLKSKIVPQDVRGVILRAKILADRAKIEDKRFPRIEMSTILRQEIKTAKTEGGF</sequence>